<gene>
    <name evidence="14 17" type="primary">rnhC</name>
    <name evidence="17" type="ORF">NCTC5385_00371</name>
</gene>
<dbReference type="Pfam" id="PF11858">
    <property type="entry name" value="DUF3378"/>
    <property type="match status" value="1"/>
</dbReference>
<dbReference type="PANTHER" id="PTHR10954:SF23">
    <property type="entry name" value="RIBONUCLEASE"/>
    <property type="match status" value="1"/>
</dbReference>
<evidence type="ECO:0000256" key="11">
    <source>
        <dbReference type="ARBA" id="ARBA00022759"/>
    </source>
</evidence>
<evidence type="ECO:0000256" key="6">
    <source>
        <dbReference type="ARBA" id="ARBA00012180"/>
    </source>
</evidence>
<evidence type="ECO:0000259" key="16">
    <source>
        <dbReference type="PROSITE" id="PS51975"/>
    </source>
</evidence>
<proteinExistence type="inferred from homology"/>
<dbReference type="InterPro" id="IPR024567">
    <property type="entry name" value="RNase_HII/HIII_dom"/>
</dbReference>
<evidence type="ECO:0000313" key="18">
    <source>
        <dbReference type="Proteomes" id="UP000304914"/>
    </source>
</evidence>
<evidence type="ECO:0000256" key="3">
    <source>
        <dbReference type="ARBA" id="ARBA00004065"/>
    </source>
</evidence>
<evidence type="ECO:0000256" key="10">
    <source>
        <dbReference type="ARBA" id="ARBA00022723"/>
    </source>
</evidence>
<feature type="binding site" evidence="14 15">
    <location>
        <position position="107"/>
    </location>
    <ligand>
        <name>a divalent metal cation</name>
        <dbReference type="ChEBI" id="CHEBI:60240"/>
    </ligand>
</feature>
<evidence type="ECO:0000256" key="5">
    <source>
        <dbReference type="ARBA" id="ARBA00008378"/>
    </source>
</evidence>
<dbReference type="FunFam" id="3.30.420.10:FF:000047">
    <property type="entry name" value="Ribonuclease HIII"/>
    <property type="match status" value="1"/>
</dbReference>
<dbReference type="PIRSF" id="PIRSF037748">
    <property type="entry name" value="RnhC"/>
    <property type="match status" value="1"/>
</dbReference>
<keyword evidence="10 14" id="KW-0479">Metal-binding</keyword>
<dbReference type="EMBL" id="LR594035">
    <property type="protein sequence ID" value="VTS14433.1"/>
    <property type="molecule type" value="Genomic_DNA"/>
</dbReference>
<dbReference type="HAMAP" id="MF_00053">
    <property type="entry name" value="RNase_HIII"/>
    <property type="match status" value="1"/>
</dbReference>
<dbReference type="CDD" id="cd06590">
    <property type="entry name" value="RNase_HII_bacteria_HIII_like"/>
    <property type="match status" value="1"/>
</dbReference>
<dbReference type="NCBIfam" id="TIGR00716">
    <property type="entry name" value="rnhC"/>
    <property type="match status" value="1"/>
</dbReference>
<dbReference type="InterPro" id="IPR001352">
    <property type="entry name" value="RNase_HII/HIII"/>
</dbReference>
<dbReference type="InterPro" id="IPR024568">
    <property type="entry name" value="RNase_HIII_N"/>
</dbReference>
<dbReference type="GO" id="GO:0006298">
    <property type="term" value="P:mismatch repair"/>
    <property type="evidence" value="ECO:0007669"/>
    <property type="project" value="TreeGrafter"/>
</dbReference>
<dbReference type="GO" id="GO:0043137">
    <property type="term" value="P:DNA replication, removal of RNA primer"/>
    <property type="evidence" value="ECO:0007669"/>
    <property type="project" value="TreeGrafter"/>
</dbReference>
<evidence type="ECO:0000256" key="2">
    <source>
        <dbReference type="ARBA" id="ARBA00001946"/>
    </source>
</evidence>
<keyword evidence="13 14" id="KW-0460">Magnesium</keyword>
<dbReference type="EC" id="3.1.26.4" evidence="6 14"/>
<evidence type="ECO:0000256" key="1">
    <source>
        <dbReference type="ARBA" id="ARBA00000077"/>
    </source>
</evidence>
<keyword evidence="9 14" id="KW-0540">Nuclease</keyword>
<dbReference type="PROSITE" id="PS51975">
    <property type="entry name" value="RNASE_H_2"/>
    <property type="match status" value="1"/>
</dbReference>
<dbReference type="GO" id="GO:0032299">
    <property type="term" value="C:ribonuclease H2 complex"/>
    <property type="evidence" value="ECO:0007669"/>
    <property type="project" value="TreeGrafter"/>
</dbReference>
<reference evidence="17 18" key="1">
    <citation type="submission" date="2019-05" db="EMBL/GenBank/DDBJ databases">
        <authorList>
            <consortium name="Pathogen Informatics"/>
        </authorList>
    </citation>
    <scope>NUCLEOTIDE SEQUENCE [LARGE SCALE GENOMIC DNA]</scope>
    <source>
        <strain evidence="17 18">NCTC5385</strain>
    </source>
</reference>
<dbReference type="GO" id="GO:0000287">
    <property type="term" value="F:magnesium ion binding"/>
    <property type="evidence" value="ECO:0007669"/>
    <property type="project" value="UniProtKB-UniRule"/>
</dbReference>
<protein>
    <recommendedName>
        <fullName evidence="7 14">Ribonuclease HIII</fullName>
        <shortName evidence="14">RNase HIII</shortName>
        <ecNumber evidence="6 14">3.1.26.4</ecNumber>
    </recommendedName>
</protein>
<dbReference type="AlphaFoldDB" id="A0A4U9XM15"/>
<dbReference type="Gene3D" id="3.30.310.10">
    <property type="entry name" value="TATA-Binding Protein"/>
    <property type="match status" value="1"/>
</dbReference>
<comment type="catalytic activity">
    <reaction evidence="1 14 15">
        <text>Endonucleolytic cleavage to 5'-phosphomonoester.</text>
        <dbReference type="EC" id="3.1.26.4"/>
    </reaction>
</comment>
<dbReference type="SUPFAM" id="SSF53098">
    <property type="entry name" value="Ribonuclease H-like"/>
    <property type="match status" value="1"/>
</dbReference>
<feature type="binding site" evidence="14 15">
    <location>
        <position position="212"/>
    </location>
    <ligand>
        <name>a divalent metal cation</name>
        <dbReference type="ChEBI" id="CHEBI:60240"/>
    </ligand>
</feature>
<comment type="function">
    <text evidence="3 14">Endonuclease that specifically degrades the RNA of RNA-DNA hybrids.</text>
</comment>
<dbReference type="Proteomes" id="UP000304914">
    <property type="component" value="Chromosome"/>
</dbReference>
<sequence length="319" mass="34986">MISPCFLFYDKITLMETIVIKPTPTQIKKLTDLLKPYQISNSNPYVILAAKYKSVTCLLYSSGKLVLQGSQVETVANELGLQSDKKTTSQDSVSQTPNQNIPLIGSDEVGNGSYFGGLAVVASYVEPSDHPYLKELGVNDSKTLNDHKIRQIAPLLEKKIRHKALLLSPKKYNQLVGPSKAYNAVSVKVALHNQAIFLLLQSGVKPSKIVIDAFTSKQNYQKQLKKEKNQFPNPLSFIEKAEGQFLAVAVSSIIARNLFLENLDHLSKELGYQLPSGAGKASDLVASQLIKAYGMSALDYSAKLHFANTNKAIALSQKS</sequence>
<evidence type="ECO:0000256" key="4">
    <source>
        <dbReference type="ARBA" id="ARBA00004496"/>
    </source>
</evidence>
<dbReference type="GO" id="GO:0005737">
    <property type="term" value="C:cytoplasm"/>
    <property type="evidence" value="ECO:0007669"/>
    <property type="project" value="UniProtKB-SubCell"/>
</dbReference>
<accession>A0A4U9XM15</accession>
<name>A0A4U9XM15_9STRE</name>
<keyword evidence="11 14" id="KW-0255">Endonuclease</keyword>
<evidence type="ECO:0000256" key="14">
    <source>
        <dbReference type="HAMAP-Rule" id="MF_00053"/>
    </source>
</evidence>
<evidence type="ECO:0000256" key="8">
    <source>
        <dbReference type="ARBA" id="ARBA00022490"/>
    </source>
</evidence>
<dbReference type="Gene3D" id="3.30.420.10">
    <property type="entry name" value="Ribonuclease H-like superfamily/Ribonuclease H"/>
    <property type="match status" value="1"/>
</dbReference>
<comment type="cofactor">
    <cofactor evidence="2">
        <name>Mg(2+)</name>
        <dbReference type="ChEBI" id="CHEBI:18420"/>
    </cofactor>
</comment>
<evidence type="ECO:0000256" key="12">
    <source>
        <dbReference type="ARBA" id="ARBA00022801"/>
    </source>
</evidence>
<dbReference type="InterPro" id="IPR012295">
    <property type="entry name" value="TBP_dom_sf"/>
</dbReference>
<dbReference type="STRING" id="873448.STRPO_1117"/>
<evidence type="ECO:0000256" key="9">
    <source>
        <dbReference type="ARBA" id="ARBA00022722"/>
    </source>
</evidence>
<dbReference type="CDD" id="cd14796">
    <property type="entry name" value="RNAse_HIII_N"/>
    <property type="match status" value="1"/>
</dbReference>
<comment type="cofactor">
    <cofactor evidence="14 15">
        <name>Mn(2+)</name>
        <dbReference type="ChEBI" id="CHEBI:29035"/>
    </cofactor>
    <cofactor evidence="14 15">
        <name>Mg(2+)</name>
        <dbReference type="ChEBI" id="CHEBI:18420"/>
    </cofactor>
    <text evidence="14 15">Manganese or magnesium. Binds 1 divalent metal ion per monomer in the absence of substrate. May bind a second metal ion after substrate binding.</text>
</comment>
<dbReference type="InterPro" id="IPR036397">
    <property type="entry name" value="RNaseH_sf"/>
</dbReference>
<evidence type="ECO:0000313" key="17">
    <source>
        <dbReference type="EMBL" id="VTS14433.1"/>
    </source>
</evidence>
<dbReference type="InterPro" id="IPR012337">
    <property type="entry name" value="RNaseH-like_sf"/>
</dbReference>
<feature type="binding site" evidence="14 15">
    <location>
        <position position="108"/>
    </location>
    <ligand>
        <name>a divalent metal cation</name>
        <dbReference type="ChEBI" id="CHEBI:60240"/>
    </ligand>
</feature>
<dbReference type="GO" id="GO:0004523">
    <property type="term" value="F:RNA-DNA hybrid ribonuclease activity"/>
    <property type="evidence" value="ECO:0007669"/>
    <property type="project" value="UniProtKB-UniRule"/>
</dbReference>
<dbReference type="GO" id="GO:0003723">
    <property type="term" value="F:RNA binding"/>
    <property type="evidence" value="ECO:0007669"/>
    <property type="project" value="UniProtKB-UniRule"/>
</dbReference>
<organism evidence="17 18">
    <name type="scientific">Streptococcus pseudoporcinus</name>
    <dbReference type="NCBI Taxonomy" id="361101"/>
    <lineage>
        <taxon>Bacteria</taxon>
        <taxon>Bacillati</taxon>
        <taxon>Bacillota</taxon>
        <taxon>Bacilli</taxon>
        <taxon>Lactobacillales</taxon>
        <taxon>Streptococcaceae</taxon>
        <taxon>Streptococcus</taxon>
    </lineage>
</organism>
<comment type="subcellular location">
    <subcellularLocation>
        <location evidence="4 14">Cytoplasm</location>
    </subcellularLocation>
</comment>
<evidence type="ECO:0000256" key="7">
    <source>
        <dbReference type="ARBA" id="ARBA00021407"/>
    </source>
</evidence>
<dbReference type="Pfam" id="PF01351">
    <property type="entry name" value="RNase_HII"/>
    <property type="match status" value="1"/>
</dbReference>
<feature type="domain" description="RNase H type-2" evidence="16">
    <location>
        <begin position="101"/>
        <end position="318"/>
    </location>
</feature>
<evidence type="ECO:0000256" key="15">
    <source>
        <dbReference type="PROSITE-ProRule" id="PRU01319"/>
    </source>
</evidence>
<keyword evidence="8 14" id="KW-0963">Cytoplasm</keyword>
<evidence type="ECO:0000256" key="13">
    <source>
        <dbReference type="ARBA" id="ARBA00022842"/>
    </source>
</evidence>
<dbReference type="PANTHER" id="PTHR10954">
    <property type="entry name" value="RIBONUCLEASE H2 SUBUNIT A"/>
    <property type="match status" value="1"/>
</dbReference>
<dbReference type="InterPro" id="IPR004641">
    <property type="entry name" value="RNase_HIII"/>
</dbReference>
<comment type="similarity">
    <text evidence="5 14">Belongs to the RNase HII family. RnhC subfamily.</text>
</comment>
<keyword evidence="12 14" id="KW-0378">Hydrolase</keyword>